<accession>A0ABS5RIG5</accession>
<gene>
    <name evidence="2" type="ORF">KIH27_10905</name>
</gene>
<organism evidence="2 3">
    <name type="scientific">Mycolicibacter acidiphilus</name>
    <dbReference type="NCBI Taxonomy" id="2835306"/>
    <lineage>
        <taxon>Bacteria</taxon>
        <taxon>Bacillati</taxon>
        <taxon>Actinomycetota</taxon>
        <taxon>Actinomycetes</taxon>
        <taxon>Mycobacteriales</taxon>
        <taxon>Mycobacteriaceae</taxon>
        <taxon>Mycolicibacter</taxon>
    </lineage>
</organism>
<dbReference type="RefSeq" id="WP_214092967.1">
    <property type="nucleotide sequence ID" value="NZ_JAHCLR010000018.1"/>
</dbReference>
<dbReference type="EMBL" id="JAHCLR010000018">
    <property type="protein sequence ID" value="MBS9534093.1"/>
    <property type="molecule type" value="Genomic_DNA"/>
</dbReference>
<evidence type="ECO:0000313" key="2">
    <source>
        <dbReference type="EMBL" id="MBS9534093.1"/>
    </source>
</evidence>
<comment type="caution">
    <text evidence="2">The sequence shown here is derived from an EMBL/GenBank/DDBJ whole genome shotgun (WGS) entry which is preliminary data.</text>
</comment>
<sequence>MVHVLRTGTGIVVAAAGLAVAPLPSAPPSNARTAILTAADAPLGGGVALVLGPSGIPIPPQSYIDMVDQLYLAPRGFTGVTQGVNTPEGLYPITGVHSLLNDTSNAQGVQILEHAIMAQIAGGHVDAVNPVVVFGWSQSSVISTMVMPDLAKLGVPTDDVHFVLVGDEAIPNGGVLSMFDVPAGAHPSAPSLGITFTGPQPNDLYPTDVYTNEYDGFADFPRYPLNELSTINALLGIVFQHLLYPALTPEQIADAHQLVTSAADTLTNYYVVPDPYLPLLEPLLLFGPGGKVLYDLLEPDMRILVDLGYGSLTEGWNQGPADVATQAGLWPTNIDPGQLLTALANGAQQGITDAVHDLQDPTATQTALTDALAPLVSAAHTMGFTTATDPTQLLTNLPELLALARNFLGAGFANFPISDATPSSSLADIVNAITGTLSGDYATLLPLGDTGTALLSSLPNAAVTLLTDSFQSGDILGGLEQGIGALAGLIPFAVMDGVIAPVAEALGGTVVNLADLLGLGGDLSD</sequence>
<proteinExistence type="predicted"/>
<evidence type="ECO:0000313" key="3">
    <source>
        <dbReference type="Proteomes" id="UP001519535"/>
    </source>
</evidence>
<keyword evidence="3" id="KW-1185">Reference proteome</keyword>
<dbReference type="InterPro" id="IPR013228">
    <property type="entry name" value="PE-PPE_C"/>
</dbReference>
<protein>
    <submittedName>
        <fullName evidence="2">PE-PPE domain-containing protein</fullName>
    </submittedName>
</protein>
<dbReference type="Pfam" id="PF08237">
    <property type="entry name" value="PE-PPE"/>
    <property type="match status" value="1"/>
</dbReference>
<reference evidence="2 3" key="1">
    <citation type="submission" date="2021-05" db="EMBL/GenBank/DDBJ databases">
        <title>Mycobacterium acidophilum sp. nov., an extremely acid-tolerant member of the genus Mycobacterium.</title>
        <authorList>
            <person name="Xia J."/>
        </authorList>
    </citation>
    <scope>NUCLEOTIDE SEQUENCE [LARGE SCALE GENOMIC DNA]</scope>
    <source>
        <strain evidence="2 3">M1</strain>
    </source>
</reference>
<feature type="domain" description="PE-PPE" evidence="1">
    <location>
        <begin position="81"/>
        <end position="309"/>
    </location>
</feature>
<evidence type="ECO:0000259" key="1">
    <source>
        <dbReference type="Pfam" id="PF08237"/>
    </source>
</evidence>
<dbReference type="Proteomes" id="UP001519535">
    <property type="component" value="Unassembled WGS sequence"/>
</dbReference>
<name>A0ABS5RIG5_9MYCO</name>